<reference evidence="6 7" key="1">
    <citation type="submission" date="2019-03" db="EMBL/GenBank/DDBJ databases">
        <title>Genomic Encyclopedia of Archaeal and Bacterial Type Strains, Phase II (KMG-II): from individual species to whole genera.</title>
        <authorList>
            <person name="Goeker M."/>
        </authorList>
    </citation>
    <scope>NUCLEOTIDE SEQUENCE [LARGE SCALE GENOMIC DNA]</scope>
    <source>
        <strain evidence="6 7">DSM 18435</strain>
    </source>
</reference>
<keyword evidence="1 4" id="KW-0349">Heme</keyword>
<dbReference type="RefSeq" id="WP_133643954.1">
    <property type="nucleotide sequence ID" value="NZ_SNYI01000002.1"/>
</dbReference>
<feature type="domain" description="Cytochrome c" evidence="5">
    <location>
        <begin position="358"/>
        <end position="501"/>
    </location>
</feature>
<keyword evidence="2 4" id="KW-0479">Metal-binding</keyword>
<evidence type="ECO:0000259" key="5">
    <source>
        <dbReference type="PROSITE" id="PS51007"/>
    </source>
</evidence>
<dbReference type="InterPro" id="IPR036909">
    <property type="entry name" value="Cyt_c-like_dom_sf"/>
</dbReference>
<accession>A0A4V3D3S4</accession>
<dbReference type="Gene3D" id="1.10.760.10">
    <property type="entry name" value="Cytochrome c-like domain"/>
    <property type="match status" value="1"/>
</dbReference>
<dbReference type="InterPro" id="IPR051395">
    <property type="entry name" value="Cytochrome_c_Peroxidase/MauG"/>
</dbReference>
<dbReference type="OrthoDB" id="9805202at2"/>
<sequence length="501" mass="56968">MGKRYSTVILLAGLLLCLGFSAQKMLLDIPKTWDMEEIKRFHLPPPDTSVIIEYVPEATYYSLDEHRIYKTFPVYIREHEPPGYLDSLKELSPELIDFSKLSTQEDWIAAGKAVYYWPVDQRAVSPRGQFLDSSVISMIGIETTPEGIVPYTQYTRTPEGLRQGGQSCASCHTGIVNGKVYDGIQGDFPFDRLFGYIREKFDIPYNESGVKSLTITPWIEERVNWMSDSSSQLEFLKAIPPGVMVRQGFAYNYPLAVPSLVGIKDIKYLDHTGLMRHDNIGDLMRYAAFNQGLDMLTSYNGYIPMRGFNSHDEITADSPWSHPFGNVNKRYSDAQLFALAKYIYSLEAPENPQKFPQELLNKGKTVFNREGCVTCHPPPFYTNNQLLPATGYEPSASDFEKYDIFNISVETDSVTTLYTRRGTGFYKVPSLRGAWMRQAFFHNGNLSRMEDVLDPQRLEDDYIPTGFKPATKETMAVKGHPFGMQISEEEKEALLAYLKSL</sequence>
<evidence type="ECO:0000256" key="2">
    <source>
        <dbReference type="ARBA" id="ARBA00022723"/>
    </source>
</evidence>
<dbReference type="SUPFAM" id="SSF46626">
    <property type="entry name" value="Cytochrome c"/>
    <property type="match status" value="1"/>
</dbReference>
<organism evidence="6 7">
    <name type="scientific">Zeaxanthinibacter enoshimensis</name>
    <dbReference type="NCBI Taxonomy" id="392009"/>
    <lineage>
        <taxon>Bacteria</taxon>
        <taxon>Pseudomonadati</taxon>
        <taxon>Bacteroidota</taxon>
        <taxon>Flavobacteriia</taxon>
        <taxon>Flavobacteriales</taxon>
        <taxon>Flavobacteriaceae</taxon>
        <taxon>Zeaxanthinibacter</taxon>
    </lineage>
</organism>
<evidence type="ECO:0000256" key="1">
    <source>
        <dbReference type="ARBA" id="ARBA00022617"/>
    </source>
</evidence>
<dbReference type="PANTHER" id="PTHR30600">
    <property type="entry name" value="CYTOCHROME C PEROXIDASE-RELATED"/>
    <property type="match status" value="1"/>
</dbReference>
<evidence type="ECO:0000256" key="3">
    <source>
        <dbReference type="ARBA" id="ARBA00023004"/>
    </source>
</evidence>
<protein>
    <recommendedName>
        <fullName evidence="5">Cytochrome c domain-containing protein</fullName>
    </recommendedName>
</protein>
<proteinExistence type="predicted"/>
<keyword evidence="7" id="KW-1185">Reference proteome</keyword>
<dbReference type="GO" id="GO:0004130">
    <property type="term" value="F:cytochrome-c peroxidase activity"/>
    <property type="evidence" value="ECO:0007669"/>
    <property type="project" value="TreeGrafter"/>
</dbReference>
<dbReference type="InterPro" id="IPR009056">
    <property type="entry name" value="Cyt_c-like_dom"/>
</dbReference>
<keyword evidence="3 4" id="KW-0408">Iron</keyword>
<name>A0A4V3D3S4_9FLAO</name>
<dbReference type="PANTHER" id="PTHR30600:SF9">
    <property type="entry name" value="BLR7738 PROTEIN"/>
    <property type="match status" value="1"/>
</dbReference>
<dbReference type="AlphaFoldDB" id="A0A4V3D3S4"/>
<comment type="caution">
    <text evidence="6">The sequence shown here is derived from an EMBL/GenBank/DDBJ whole genome shotgun (WGS) entry which is preliminary data.</text>
</comment>
<evidence type="ECO:0000313" key="6">
    <source>
        <dbReference type="EMBL" id="TDQ31103.1"/>
    </source>
</evidence>
<dbReference type="Proteomes" id="UP000295468">
    <property type="component" value="Unassembled WGS sequence"/>
</dbReference>
<dbReference type="GO" id="GO:0009055">
    <property type="term" value="F:electron transfer activity"/>
    <property type="evidence" value="ECO:0007669"/>
    <property type="project" value="InterPro"/>
</dbReference>
<gene>
    <name evidence="6" type="ORF">CLV82_1805</name>
</gene>
<dbReference type="EMBL" id="SNYI01000002">
    <property type="protein sequence ID" value="TDQ31103.1"/>
    <property type="molecule type" value="Genomic_DNA"/>
</dbReference>
<dbReference type="GO" id="GO:0020037">
    <property type="term" value="F:heme binding"/>
    <property type="evidence" value="ECO:0007669"/>
    <property type="project" value="InterPro"/>
</dbReference>
<evidence type="ECO:0000256" key="4">
    <source>
        <dbReference type="PROSITE-ProRule" id="PRU00433"/>
    </source>
</evidence>
<evidence type="ECO:0000313" key="7">
    <source>
        <dbReference type="Proteomes" id="UP000295468"/>
    </source>
</evidence>
<dbReference type="PROSITE" id="PS51007">
    <property type="entry name" value="CYTC"/>
    <property type="match status" value="1"/>
</dbReference>
<dbReference type="GO" id="GO:0046872">
    <property type="term" value="F:metal ion binding"/>
    <property type="evidence" value="ECO:0007669"/>
    <property type="project" value="UniProtKB-KW"/>
</dbReference>